<reference evidence="4 5" key="1">
    <citation type="journal article" date="2019" name="PLoS Pathog.">
        <title>Genome sequence of the bovine parasite Schistosoma bovis Tanzania.</title>
        <authorList>
            <person name="Oey H."/>
            <person name="Zakrzewski M."/>
            <person name="Gobert G."/>
            <person name="Gravermann K."/>
            <person name="Stoye J."/>
            <person name="Jones M."/>
            <person name="Mcmanus D."/>
            <person name="Krause L."/>
        </authorList>
    </citation>
    <scope>NUCLEOTIDE SEQUENCE [LARGE SCALE GENOMIC DNA]</scope>
    <source>
        <strain evidence="4 5">TAN1997</strain>
    </source>
</reference>
<gene>
    <name evidence="4" type="ORF">DC041_0009468</name>
</gene>
<evidence type="ECO:0000256" key="1">
    <source>
        <dbReference type="ARBA" id="ARBA00023157"/>
    </source>
</evidence>
<keyword evidence="5" id="KW-1185">Reference proteome</keyword>
<dbReference type="GO" id="GO:0043252">
    <property type="term" value="P:sodium-independent organic anion transport"/>
    <property type="evidence" value="ECO:0007669"/>
    <property type="project" value="TreeGrafter"/>
</dbReference>
<dbReference type="Gene3D" id="1.20.1250.20">
    <property type="entry name" value="MFS general substrate transporter like domains"/>
    <property type="match status" value="2"/>
</dbReference>
<accession>A0A430QPJ9</accession>
<keyword evidence="3" id="KW-1133">Transmembrane helix</keyword>
<feature type="transmembrane region" description="Helical" evidence="3">
    <location>
        <begin position="411"/>
        <end position="433"/>
    </location>
</feature>
<proteinExistence type="predicted"/>
<dbReference type="GO" id="GO:0016323">
    <property type="term" value="C:basolateral plasma membrane"/>
    <property type="evidence" value="ECO:0007669"/>
    <property type="project" value="TreeGrafter"/>
</dbReference>
<feature type="transmembrane region" description="Helical" evidence="3">
    <location>
        <begin position="372"/>
        <end position="391"/>
    </location>
</feature>
<dbReference type="InterPro" id="IPR004156">
    <property type="entry name" value="OATP"/>
</dbReference>
<dbReference type="AlphaFoldDB" id="A0A430QPJ9"/>
<dbReference type="Proteomes" id="UP000290809">
    <property type="component" value="Unassembled WGS sequence"/>
</dbReference>
<protein>
    <submittedName>
        <fullName evidence="4">Solute carrier organic anion transporter family, member 3A</fullName>
    </submittedName>
</protein>
<evidence type="ECO:0000313" key="4">
    <source>
        <dbReference type="EMBL" id="RTG89564.1"/>
    </source>
</evidence>
<dbReference type="GO" id="GO:0015347">
    <property type="term" value="F:sodium-independent organic anion transmembrane transporter activity"/>
    <property type="evidence" value="ECO:0007669"/>
    <property type="project" value="TreeGrafter"/>
</dbReference>
<dbReference type="EMBL" id="QMKO01001495">
    <property type="protein sequence ID" value="RTG89564.1"/>
    <property type="molecule type" value="Genomic_DNA"/>
</dbReference>
<feature type="transmembrane region" description="Helical" evidence="3">
    <location>
        <begin position="104"/>
        <end position="128"/>
    </location>
</feature>
<evidence type="ECO:0000256" key="2">
    <source>
        <dbReference type="SAM" id="MobiDB-lite"/>
    </source>
</evidence>
<feature type="transmembrane region" description="Helical" evidence="3">
    <location>
        <begin position="140"/>
        <end position="164"/>
    </location>
</feature>
<organism evidence="4 5">
    <name type="scientific">Schistosoma bovis</name>
    <name type="common">Blood fluke</name>
    <dbReference type="NCBI Taxonomy" id="6184"/>
    <lineage>
        <taxon>Eukaryota</taxon>
        <taxon>Metazoa</taxon>
        <taxon>Spiralia</taxon>
        <taxon>Lophotrochozoa</taxon>
        <taxon>Platyhelminthes</taxon>
        <taxon>Trematoda</taxon>
        <taxon>Digenea</taxon>
        <taxon>Strigeidida</taxon>
        <taxon>Schistosomatoidea</taxon>
        <taxon>Schistosomatidae</taxon>
        <taxon>Schistosoma</taxon>
    </lineage>
</organism>
<feature type="transmembrane region" description="Helical" evidence="3">
    <location>
        <begin position="72"/>
        <end position="92"/>
    </location>
</feature>
<evidence type="ECO:0000313" key="5">
    <source>
        <dbReference type="Proteomes" id="UP000290809"/>
    </source>
</evidence>
<keyword evidence="3" id="KW-0472">Membrane</keyword>
<sequence>MGKKPLTSAVRGMLENNAASNVETCEGECQFPEDLKQHRISKTAMSPEIADRSLYCGIYKWRPPFLRSSGNLIAFLAAACFISCLQSSFSGYTSSQVTTLEKRFAIGSSVIGVINSCFEVGYIFSVIYVSYVGSHGRVPVWISFGLFIMSAGSFLWSLPHFVFFDRSRTSSVSLNEQLCVLSKNTSTCAEGCDDKSLIGCSESSTIGYAFLPVFILAQLLIGAGSSPILTLTPPFIDDHVPSSKAPPMIGGLVFIGAIILLMFPRKLQEFSCDPLKSKKLSIKSVPMNNGCVLSESTPMRPHDKYTNSTLETEINPDNDSEYQSPWSDFSSSRRSQRKSRSSNTHFQSQPLDSKNTWSDFSTVVCSLIRNKIYIMACFCICSEMFIVVGFASFLPKYLEMGFRINKSSSSLIAGGLIVPCGAFGILVGGIILNRFQFRRKGAIRFVLVVNLIILACMCSFFFLGCKNPSIAGLTVSYPEE</sequence>
<evidence type="ECO:0000256" key="3">
    <source>
        <dbReference type="SAM" id="Phobius"/>
    </source>
</evidence>
<feature type="transmembrane region" description="Helical" evidence="3">
    <location>
        <begin position="445"/>
        <end position="464"/>
    </location>
</feature>
<feature type="region of interest" description="Disordered" evidence="2">
    <location>
        <begin position="293"/>
        <end position="351"/>
    </location>
</feature>
<feature type="transmembrane region" description="Helical" evidence="3">
    <location>
        <begin position="205"/>
        <end position="225"/>
    </location>
</feature>
<keyword evidence="3" id="KW-0812">Transmembrane</keyword>
<feature type="transmembrane region" description="Helical" evidence="3">
    <location>
        <begin position="245"/>
        <end position="263"/>
    </location>
</feature>
<name>A0A430QPJ9_SCHBO</name>
<dbReference type="PANTHER" id="PTHR11388:SF142">
    <property type="entry name" value="SOLUTE CARRIER ORGANIC ANION TRANSPORTER FAMILY MEMBER 5A1"/>
    <property type="match status" value="1"/>
</dbReference>
<dbReference type="InterPro" id="IPR036259">
    <property type="entry name" value="MFS_trans_sf"/>
</dbReference>
<dbReference type="PANTHER" id="PTHR11388">
    <property type="entry name" value="ORGANIC ANION TRANSPORTER"/>
    <property type="match status" value="1"/>
</dbReference>
<feature type="compositionally biased region" description="Low complexity" evidence="2">
    <location>
        <begin position="324"/>
        <end position="333"/>
    </location>
</feature>
<dbReference type="STRING" id="6184.A0A430QPJ9"/>
<comment type="caution">
    <text evidence="4">The sequence shown here is derived from an EMBL/GenBank/DDBJ whole genome shotgun (WGS) entry which is preliminary data.</text>
</comment>
<dbReference type="SUPFAM" id="SSF103473">
    <property type="entry name" value="MFS general substrate transporter"/>
    <property type="match status" value="1"/>
</dbReference>
<dbReference type="Pfam" id="PF03137">
    <property type="entry name" value="OATP"/>
    <property type="match status" value="1"/>
</dbReference>
<keyword evidence="1" id="KW-1015">Disulfide bond</keyword>